<dbReference type="EC" id="2.1.-.-" evidence="4"/>
<evidence type="ECO:0000256" key="2">
    <source>
        <dbReference type="ARBA" id="ARBA00022679"/>
    </source>
</evidence>
<dbReference type="PANTHER" id="PTHR43861:SF1">
    <property type="entry name" value="TRANS-ACONITATE 2-METHYLTRANSFERASE"/>
    <property type="match status" value="1"/>
</dbReference>
<feature type="domain" description="Methyltransferase" evidence="3">
    <location>
        <begin position="46"/>
        <end position="136"/>
    </location>
</feature>
<dbReference type="Pfam" id="PF13649">
    <property type="entry name" value="Methyltransf_25"/>
    <property type="match status" value="1"/>
</dbReference>
<dbReference type="Gene3D" id="3.40.50.150">
    <property type="entry name" value="Vaccinia Virus protein VP39"/>
    <property type="match status" value="1"/>
</dbReference>
<reference evidence="4" key="1">
    <citation type="submission" date="2023-07" db="EMBL/GenBank/DDBJ databases">
        <title>Degradation of tert-butanol by M. austroafricanum TBA100.</title>
        <authorList>
            <person name="Helbich S."/>
            <person name="Vainshtein Y."/>
        </authorList>
    </citation>
    <scope>NUCLEOTIDE SEQUENCE</scope>
    <source>
        <strain evidence="4">TBA100</strain>
    </source>
</reference>
<evidence type="ECO:0000259" key="3">
    <source>
        <dbReference type="Pfam" id="PF13649"/>
    </source>
</evidence>
<dbReference type="RefSeq" id="WP_011781771.1">
    <property type="nucleotide sequence ID" value="NZ_CP070380.1"/>
</dbReference>
<dbReference type="EMBL" id="JAUHTC010000101">
    <property type="protein sequence ID" value="MDN4522576.1"/>
    <property type="molecule type" value="Genomic_DNA"/>
</dbReference>
<dbReference type="GO" id="GO:0032259">
    <property type="term" value="P:methylation"/>
    <property type="evidence" value="ECO:0007669"/>
    <property type="project" value="UniProtKB-KW"/>
</dbReference>
<dbReference type="SUPFAM" id="SSF53335">
    <property type="entry name" value="S-adenosyl-L-methionine-dependent methyltransferases"/>
    <property type="match status" value="1"/>
</dbReference>
<dbReference type="InterPro" id="IPR041698">
    <property type="entry name" value="Methyltransf_25"/>
</dbReference>
<evidence type="ECO:0000256" key="1">
    <source>
        <dbReference type="ARBA" id="ARBA00022603"/>
    </source>
</evidence>
<sequence length="200" mass="21750">MPEVDVGQRYTEVADLYIRMFGAVDRVAPQDLSFLERNLGDSDGTVLDAGCGPGHLAAYLTGLGLTVQGVDLVPEFIGNARANWPGVDFAVGSVHTLDMPDRSLGAILAWFSLIHCEPAELTDVLTEFRRVVRRGGMLVVGFFEGACVERFDHKVAPAYRWPVDEMSRMLSAAGFAETERCRRSGTAQTRPYAALAARAA</sequence>
<proteinExistence type="predicted"/>
<protein>
    <submittedName>
        <fullName evidence="4">Class I SAM-dependent methyltransferase</fullName>
        <ecNumber evidence="4">2.1.-.-</ecNumber>
    </submittedName>
</protein>
<gene>
    <name evidence="4" type="ORF">QYF68_32830</name>
</gene>
<organism evidence="4 5">
    <name type="scientific">Mycolicibacterium austroafricanum</name>
    <name type="common">Mycobacterium austroafricanum</name>
    <dbReference type="NCBI Taxonomy" id="39687"/>
    <lineage>
        <taxon>Bacteria</taxon>
        <taxon>Bacillati</taxon>
        <taxon>Actinomycetota</taxon>
        <taxon>Actinomycetes</taxon>
        <taxon>Mycobacteriales</taxon>
        <taxon>Mycobacteriaceae</taxon>
        <taxon>Mycolicibacterium</taxon>
    </lineage>
</organism>
<dbReference type="InterPro" id="IPR029063">
    <property type="entry name" value="SAM-dependent_MTases_sf"/>
</dbReference>
<evidence type="ECO:0000313" key="5">
    <source>
        <dbReference type="Proteomes" id="UP001172687"/>
    </source>
</evidence>
<dbReference type="CDD" id="cd02440">
    <property type="entry name" value="AdoMet_MTases"/>
    <property type="match status" value="1"/>
</dbReference>
<keyword evidence="5" id="KW-1185">Reference proteome</keyword>
<dbReference type="Proteomes" id="UP001172687">
    <property type="component" value="Unassembled WGS sequence"/>
</dbReference>
<keyword evidence="2 4" id="KW-0808">Transferase</keyword>
<dbReference type="GO" id="GO:0008168">
    <property type="term" value="F:methyltransferase activity"/>
    <property type="evidence" value="ECO:0007669"/>
    <property type="project" value="UniProtKB-KW"/>
</dbReference>
<accession>A0ABT8HP92</accession>
<keyword evidence="1 4" id="KW-0489">Methyltransferase</keyword>
<comment type="caution">
    <text evidence="4">The sequence shown here is derived from an EMBL/GenBank/DDBJ whole genome shotgun (WGS) entry which is preliminary data.</text>
</comment>
<dbReference type="PANTHER" id="PTHR43861">
    <property type="entry name" value="TRANS-ACONITATE 2-METHYLTRANSFERASE-RELATED"/>
    <property type="match status" value="1"/>
</dbReference>
<evidence type="ECO:0000313" key="4">
    <source>
        <dbReference type="EMBL" id="MDN4522576.1"/>
    </source>
</evidence>
<name>A0ABT8HP92_MYCAO</name>